<dbReference type="AlphaFoldDB" id="A0A251V5K3"/>
<dbReference type="EMBL" id="MNCJ02000318">
    <property type="protein sequence ID" value="KAF5813480.1"/>
    <property type="molecule type" value="Genomic_DNA"/>
</dbReference>
<dbReference type="InParanoid" id="A0A251V5K3"/>
<reference evidence="2" key="2">
    <citation type="submission" date="2017-02" db="EMBL/GenBank/DDBJ databases">
        <title>Sunflower complete genome.</title>
        <authorList>
            <person name="Langlade N."/>
            <person name="Munos S."/>
        </authorList>
    </citation>
    <scope>NUCLEOTIDE SEQUENCE [LARGE SCALE GENOMIC DNA]</scope>
    <source>
        <tissue evidence="2">Leaves</tissue>
    </source>
</reference>
<evidence type="ECO:0000313" key="2">
    <source>
        <dbReference type="EMBL" id="OTG30898.1"/>
    </source>
</evidence>
<dbReference type="Gramene" id="mRNA:HanXRQr2_Chr03g0098941">
    <property type="protein sequence ID" value="mRNA:HanXRQr2_Chr03g0098941"/>
    <property type="gene ID" value="HanXRQr2_Chr03g0098941"/>
</dbReference>
<protein>
    <submittedName>
        <fullName evidence="2">Putative PDZ domain-containing protein</fullName>
    </submittedName>
</protein>
<organism evidence="2 3">
    <name type="scientific">Helianthus annuus</name>
    <name type="common">Common sunflower</name>
    <dbReference type="NCBI Taxonomy" id="4232"/>
    <lineage>
        <taxon>Eukaryota</taxon>
        <taxon>Viridiplantae</taxon>
        <taxon>Streptophyta</taxon>
        <taxon>Embryophyta</taxon>
        <taxon>Tracheophyta</taxon>
        <taxon>Spermatophyta</taxon>
        <taxon>Magnoliopsida</taxon>
        <taxon>eudicotyledons</taxon>
        <taxon>Gunneridae</taxon>
        <taxon>Pentapetalae</taxon>
        <taxon>asterids</taxon>
        <taxon>campanulids</taxon>
        <taxon>Asterales</taxon>
        <taxon>Asteraceae</taxon>
        <taxon>Asteroideae</taxon>
        <taxon>Heliantheae alliance</taxon>
        <taxon>Heliantheae</taxon>
        <taxon>Helianthus</taxon>
    </lineage>
</organism>
<dbReference type="Proteomes" id="UP000215914">
    <property type="component" value="Chromosome 3"/>
</dbReference>
<evidence type="ECO:0000313" key="3">
    <source>
        <dbReference type="Proteomes" id="UP000215914"/>
    </source>
</evidence>
<reference evidence="1 3" key="1">
    <citation type="journal article" date="2017" name="Nature">
        <title>The sunflower genome provides insights into oil metabolism, flowering and Asterid evolution.</title>
        <authorList>
            <person name="Badouin H."/>
            <person name="Gouzy J."/>
            <person name="Grassa C.J."/>
            <person name="Murat F."/>
            <person name="Staton S.E."/>
            <person name="Cottret L."/>
            <person name="Lelandais-Briere C."/>
            <person name="Owens G.L."/>
            <person name="Carrere S."/>
            <person name="Mayjonade B."/>
            <person name="Legrand L."/>
            <person name="Gill N."/>
            <person name="Kane N.C."/>
            <person name="Bowers J.E."/>
            <person name="Hubner S."/>
            <person name="Bellec A."/>
            <person name="Berard A."/>
            <person name="Berges H."/>
            <person name="Blanchet N."/>
            <person name="Boniface M.C."/>
            <person name="Brunel D."/>
            <person name="Catrice O."/>
            <person name="Chaidir N."/>
            <person name="Claudel C."/>
            <person name="Donnadieu C."/>
            <person name="Faraut T."/>
            <person name="Fievet G."/>
            <person name="Helmstetter N."/>
            <person name="King M."/>
            <person name="Knapp S.J."/>
            <person name="Lai Z."/>
            <person name="Le Paslier M.C."/>
            <person name="Lippi Y."/>
            <person name="Lorenzon L."/>
            <person name="Mandel J.R."/>
            <person name="Marage G."/>
            <person name="Marchand G."/>
            <person name="Marquand E."/>
            <person name="Bret-Mestries E."/>
            <person name="Morien E."/>
            <person name="Nambeesan S."/>
            <person name="Nguyen T."/>
            <person name="Pegot-Espagnet P."/>
            <person name="Pouilly N."/>
            <person name="Raftis F."/>
            <person name="Sallet E."/>
            <person name="Schiex T."/>
            <person name="Thomas J."/>
            <person name="Vandecasteele C."/>
            <person name="Vares D."/>
            <person name="Vear F."/>
            <person name="Vautrin S."/>
            <person name="Crespi M."/>
            <person name="Mangin B."/>
            <person name="Burke J.M."/>
            <person name="Salse J."/>
            <person name="Munos S."/>
            <person name="Vincourt P."/>
            <person name="Rieseberg L.H."/>
            <person name="Langlade N.B."/>
        </authorList>
    </citation>
    <scope>NUCLEOTIDE SEQUENCE [LARGE SCALE GENOMIC DNA]</scope>
    <source>
        <strain evidence="3">cv. SF193</strain>
        <tissue evidence="1">Leaves</tissue>
    </source>
</reference>
<dbReference type="PANTHER" id="PTHR33984">
    <property type="entry name" value="OS02G0717600 PROTEIN"/>
    <property type="match status" value="1"/>
</dbReference>
<dbReference type="EMBL" id="CM007892">
    <property type="protein sequence ID" value="OTG30898.1"/>
    <property type="molecule type" value="Genomic_DNA"/>
</dbReference>
<sequence>MSRRVVNTVSQGFNQESIKYNWRKKVATSLPDNQCTVVSSILFMPLANEHHVESITVRAMAWFSAVVSSGTPIVFVNIQTEQILSTVKCNSNKIPRQGIRLWFLPGLAEIPIELILEPKENRFGIDVKRTEEGFVCVYAVTKGSAADRAGLRKLFENSIETGHIMVISRLEGKSVMPTMAMSDGLLVCCDHNDIRETLVGAVDQLETIQLHIMSWSTTQNG</sequence>
<name>A0A251V5K3_HELAN</name>
<evidence type="ECO:0000313" key="1">
    <source>
        <dbReference type="EMBL" id="KAF5813480.1"/>
    </source>
</evidence>
<gene>
    <name evidence="2" type="ORF">HannXRQ_Chr03g0069511</name>
    <name evidence="1" type="ORF">HanXRQr2_Chr03g0098941</name>
</gene>
<accession>A0A251V5K3</accession>
<dbReference type="OMA" id="PLANEHH"/>
<reference evidence="1" key="3">
    <citation type="submission" date="2020-06" db="EMBL/GenBank/DDBJ databases">
        <title>Helianthus annuus Genome sequencing and assembly Release 2.</title>
        <authorList>
            <person name="Gouzy J."/>
            <person name="Langlade N."/>
            <person name="Munos S."/>
        </authorList>
    </citation>
    <scope>NUCLEOTIDE SEQUENCE</scope>
    <source>
        <tissue evidence="1">Leaves</tissue>
    </source>
</reference>
<keyword evidence="3" id="KW-1185">Reference proteome</keyword>
<proteinExistence type="predicted"/>
<dbReference type="PANTHER" id="PTHR33984:SF10">
    <property type="entry name" value="S1 MOTIF DOMAIN-CONTAINING PROTEIN"/>
    <property type="match status" value="1"/>
</dbReference>